<organism evidence="1">
    <name type="scientific">marine sediment metagenome</name>
    <dbReference type="NCBI Taxonomy" id="412755"/>
    <lineage>
        <taxon>unclassified sequences</taxon>
        <taxon>metagenomes</taxon>
        <taxon>ecological metagenomes</taxon>
    </lineage>
</organism>
<sequence length="528" mass="62049">MYSTPDVAYTQNLDVPAPLKDVKFWREKTLTDLWFTASNVLSHGEKEEYRDLNWVHCALADFLDLDKNPIPQKLIVMSRDLLKSTMSRAFITQWFIKKAYYGLPGKIGIYCGIYELAEDNLDRIMKKILTNEIIQSVFHKWMPHKNSDFGTKRKERIRFNGIEIEIGSPERPLTGWHFEGVVNDNLNNEINTSTFEQCQKINKRWRQQESVLSKEAWEFVWETTWEPYDLSAVILDPDCKFDYGRLYRKPAYTFVSKTGYHVFTCPARDEKGDPVCPKKCDDAYLKRKRDKQGPYIYSRMYELRPIPDEELVLQKKWLLPMEELPYNFIRNISVDCAGTTREESSFSAISICDWDELGRMNIPFADKRKLTPMELYNWICEVVAWSESMGRPVTFVGVEKEKYGIFLASYHETTSPQAFNIWLIDIRGRTKNSRIQALAPYGEQGKILVQRGLRKFEDEWEAYHKDKKRGVDILDSVAYHLDMKVVPEKLEKRAWVPNVPEDARAQFRREMEMVRGGHLDRKQINAVF</sequence>
<reference evidence="1" key="1">
    <citation type="journal article" date="2015" name="Nature">
        <title>Complex archaea that bridge the gap between prokaryotes and eukaryotes.</title>
        <authorList>
            <person name="Spang A."/>
            <person name="Saw J.H."/>
            <person name="Jorgensen S.L."/>
            <person name="Zaremba-Niedzwiedzka K."/>
            <person name="Martijn J."/>
            <person name="Lind A.E."/>
            <person name="van Eijk R."/>
            <person name="Schleper C."/>
            <person name="Guy L."/>
            <person name="Ettema T.J."/>
        </authorList>
    </citation>
    <scope>NUCLEOTIDE SEQUENCE</scope>
</reference>
<proteinExistence type="predicted"/>
<protein>
    <recommendedName>
        <fullName evidence="2">Terminase large subunit gp17-like C-terminal domain-containing protein</fullName>
    </recommendedName>
</protein>
<evidence type="ECO:0008006" key="2">
    <source>
        <dbReference type="Google" id="ProtNLM"/>
    </source>
</evidence>
<evidence type="ECO:0000313" key="1">
    <source>
        <dbReference type="EMBL" id="KKN30688.1"/>
    </source>
</evidence>
<dbReference type="AlphaFoldDB" id="A0A0F9SN01"/>
<accession>A0A0F9SN01</accession>
<name>A0A0F9SN01_9ZZZZ</name>
<dbReference type="EMBL" id="LAZR01002388">
    <property type="protein sequence ID" value="KKN30688.1"/>
    <property type="molecule type" value="Genomic_DNA"/>
</dbReference>
<gene>
    <name evidence="1" type="ORF">LCGC14_0831470</name>
</gene>
<comment type="caution">
    <text evidence="1">The sequence shown here is derived from an EMBL/GenBank/DDBJ whole genome shotgun (WGS) entry which is preliminary data.</text>
</comment>